<feature type="compositionally biased region" description="Low complexity" evidence="1">
    <location>
        <begin position="371"/>
        <end position="400"/>
    </location>
</feature>
<feature type="compositionally biased region" description="Low complexity" evidence="1">
    <location>
        <begin position="787"/>
        <end position="796"/>
    </location>
</feature>
<proteinExistence type="predicted"/>
<evidence type="ECO:0000313" key="2">
    <source>
        <dbReference type="EMBL" id="KYK57536.1"/>
    </source>
</evidence>
<evidence type="ECO:0000313" key="3">
    <source>
        <dbReference type="Proteomes" id="UP000076580"/>
    </source>
</evidence>
<dbReference type="SUPFAM" id="SSF49899">
    <property type="entry name" value="Concanavalin A-like lectins/glucanases"/>
    <property type="match status" value="1"/>
</dbReference>
<name>A0A151GKB7_DRECN</name>
<protein>
    <recommendedName>
        <fullName evidence="4">GH16 domain-containing protein</fullName>
    </recommendedName>
</protein>
<dbReference type="InParanoid" id="A0A151GKB7"/>
<feature type="compositionally biased region" description="Polar residues" evidence="1">
    <location>
        <begin position="667"/>
        <end position="697"/>
    </location>
</feature>
<sequence>MVGITTYGTAALAAAGTAFGRKYAVAENYDHTNFYDKFDFITKPASAKGHTDLRSLPNALDLGITNLRNGEIYLGVDHNTTLPDAPEMHPYAGSSGLGGGRTSFRVESKAAYKKGLIVARFSHIPPAVCGSRPGFLTLGQSGKWPNTGEINMLQGWNDSPTNKPSIHVGKESKFGKCVLDGYDQAAFPSSATNCDNSYFDPPRQWRNQGCISEEVSNGIWNSPDGGIRMIPIVRPQASYEEWLTMMTEALEWNEDFIKIYSWPFTLAPKNIDQDEPDTSSWGSPSVHLKKSHCDIESHFGEQKMVFYLSFCGSPTGENFFWDDFPGKDAVSCKVKTGESTCIDYVNRHPEAFKESYFKIKDIRYFEEKEVTSSSSTSMVSTPSSSIPSSSATLPSTNSSSIATTSDPLGPTIDLPAMVTPTTTATSDPLGPTIDLPAVVTPSTTATSDPLGPTIDLPAMVPPSNASSSITSPSTASPPTTSPDESLPFEFSGNFNPETKTPESKDGSTPGSTKDEDEPLPFEFSGNFNPETKTPESKDGSTPGSTKDEDEPLPFEFSGNFNPEAKTPESKDGSTPGSTEDEDEPLPFEFSGNFNSEAKTPESKDRSTPGSTKDEDEPLPFKFSGNFDPVVTIPDSGYEVPSSSAEPSVTPESASSSSSTVGPSETTDSFNPEVTMTEFTAEPSETTASLSPEVTITESMDGGIPSSTAEPLETTESSASSSSTIALSETSSSFGPEVTISESMGESIPSSTAEPSATPEDAASSSSTVEPTRQVKGTHYSSGFKPTGSVSGSVSSSAVQTGRYTNGTTTSGNSHGAFTSGITPAPVPMTASTVYKTDVYVVTDCPKTVTKCPANGYTTTVIMALYTTLCPVSPVDVPTPVSPVSPSAKTATAKISKVYTITKCPPSVPNCPIGRVVTENCPGCAAATPSAHPEPAPFNVHVGPELPSNDNNHHVPADKNDNVVDKGDFTDTEIDDDDFPPQDGTVAPPPPASCDGVGCRSNGNDSVPVEACSGKSCRPNIVSGAGQVAVNAVLALVGAAVVMLL</sequence>
<dbReference type="InterPro" id="IPR013320">
    <property type="entry name" value="ConA-like_dom_sf"/>
</dbReference>
<evidence type="ECO:0008006" key="4">
    <source>
        <dbReference type="Google" id="ProtNLM"/>
    </source>
</evidence>
<dbReference type="PANTHER" id="PTHR10963">
    <property type="entry name" value="GLYCOSYL HYDROLASE-RELATED"/>
    <property type="match status" value="1"/>
</dbReference>
<organism evidence="2 3">
    <name type="scientific">Drechmeria coniospora</name>
    <name type="common">Nematophagous fungus</name>
    <name type="synonym">Meria coniospora</name>
    <dbReference type="NCBI Taxonomy" id="98403"/>
    <lineage>
        <taxon>Eukaryota</taxon>
        <taxon>Fungi</taxon>
        <taxon>Dikarya</taxon>
        <taxon>Ascomycota</taxon>
        <taxon>Pezizomycotina</taxon>
        <taxon>Sordariomycetes</taxon>
        <taxon>Hypocreomycetidae</taxon>
        <taxon>Hypocreales</taxon>
        <taxon>Ophiocordycipitaceae</taxon>
        <taxon>Drechmeria</taxon>
    </lineage>
</organism>
<dbReference type="EMBL" id="LAYC01000002">
    <property type="protein sequence ID" value="KYK57536.1"/>
    <property type="molecule type" value="Genomic_DNA"/>
</dbReference>
<dbReference type="RefSeq" id="XP_040656888.1">
    <property type="nucleotide sequence ID" value="XM_040801855.1"/>
</dbReference>
<keyword evidence="3" id="KW-1185">Reference proteome</keyword>
<dbReference type="PANTHER" id="PTHR10963:SF24">
    <property type="entry name" value="GLYCOSIDASE C21B10.07-RELATED"/>
    <property type="match status" value="1"/>
</dbReference>
<reference evidence="2 3" key="1">
    <citation type="journal article" date="2016" name="Sci. Rep.">
        <title>Insights into Adaptations to a Near-Obligate Nematode Endoparasitic Lifestyle from the Finished Genome of Drechmeria coniospora.</title>
        <authorList>
            <person name="Zhang L."/>
            <person name="Zhou Z."/>
            <person name="Guo Q."/>
            <person name="Fokkens L."/>
            <person name="Miskei M."/>
            <person name="Pocsi I."/>
            <person name="Zhang W."/>
            <person name="Chen M."/>
            <person name="Wang L."/>
            <person name="Sun Y."/>
            <person name="Donzelli B.G."/>
            <person name="Gibson D.M."/>
            <person name="Nelson D.R."/>
            <person name="Luo J.G."/>
            <person name="Rep M."/>
            <person name="Liu H."/>
            <person name="Yang S."/>
            <person name="Wang J."/>
            <person name="Krasnoff S.B."/>
            <person name="Xu Y."/>
            <person name="Molnar I."/>
            <person name="Lin M."/>
        </authorList>
    </citation>
    <scope>NUCLEOTIDE SEQUENCE [LARGE SCALE GENOMIC DNA]</scope>
    <source>
        <strain evidence="2 3">ARSEF 6962</strain>
    </source>
</reference>
<dbReference type="Pfam" id="PF26113">
    <property type="entry name" value="GH16_XgeA"/>
    <property type="match status" value="2"/>
</dbReference>
<feature type="compositionally biased region" description="Low complexity" evidence="1">
    <location>
        <begin position="804"/>
        <end position="813"/>
    </location>
</feature>
<gene>
    <name evidence="2" type="ORF">DCS_04547</name>
</gene>
<dbReference type="AlphaFoldDB" id="A0A151GKB7"/>
<dbReference type="InterPro" id="IPR050546">
    <property type="entry name" value="Glycosyl_Hydrlase_16"/>
</dbReference>
<dbReference type="STRING" id="98403.A0A151GKB7"/>
<dbReference type="GO" id="GO:0009251">
    <property type="term" value="P:glucan catabolic process"/>
    <property type="evidence" value="ECO:0007669"/>
    <property type="project" value="TreeGrafter"/>
</dbReference>
<comment type="caution">
    <text evidence="2">The sequence shown here is derived from an EMBL/GenBank/DDBJ whole genome shotgun (WGS) entry which is preliminary data.</text>
</comment>
<dbReference type="GeneID" id="63717190"/>
<dbReference type="Gene3D" id="2.60.120.200">
    <property type="match status" value="1"/>
</dbReference>
<feature type="region of interest" description="Disordered" evidence="1">
    <location>
        <begin position="973"/>
        <end position="992"/>
    </location>
</feature>
<dbReference type="Proteomes" id="UP000076580">
    <property type="component" value="Chromosome 02"/>
</dbReference>
<feature type="compositionally biased region" description="Low complexity" evidence="1">
    <location>
        <begin position="638"/>
        <end position="666"/>
    </location>
</feature>
<feature type="compositionally biased region" description="Polar residues" evidence="1">
    <location>
        <begin position="739"/>
        <end position="754"/>
    </location>
</feature>
<evidence type="ECO:0000256" key="1">
    <source>
        <dbReference type="SAM" id="MobiDB-lite"/>
    </source>
</evidence>
<accession>A0A151GKB7</accession>
<feature type="compositionally biased region" description="Low complexity" evidence="1">
    <location>
        <begin position="704"/>
        <end position="732"/>
    </location>
</feature>
<feature type="region of interest" description="Disordered" evidence="1">
    <location>
        <begin position="371"/>
        <end position="816"/>
    </location>
</feature>
<feature type="compositionally biased region" description="Low complexity" evidence="1">
    <location>
        <begin position="461"/>
        <end position="482"/>
    </location>
</feature>